<organism evidence="1 2">
    <name type="scientific">Paenibacillus medicaginis</name>
    <dbReference type="NCBI Taxonomy" id="1470560"/>
    <lineage>
        <taxon>Bacteria</taxon>
        <taxon>Bacillati</taxon>
        <taxon>Bacillota</taxon>
        <taxon>Bacilli</taxon>
        <taxon>Bacillales</taxon>
        <taxon>Paenibacillaceae</taxon>
        <taxon>Paenibacillus</taxon>
    </lineage>
</organism>
<sequence length="30" mass="3670">MEHAGEWRDMINTYFFRKSGIPDEHERTIC</sequence>
<reference evidence="1 2" key="1">
    <citation type="submission" date="2024-09" db="EMBL/GenBank/DDBJ databases">
        <title>Paenibacillus zeirhizospherea sp. nov., isolated from surface of the maize (Zea mays) roots in a horticulture field, Hungary.</title>
        <authorList>
            <person name="Marton D."/>
            <person name="Farkas M."/>
            <person name="Bedics A."/>
            <person name="Toth E."/>
            <person name="Tancsics A."/>
            <person name="Boka K."/>
            <person name="Marati G."/>
            <person name="Kriszt B."/>
            <person name="Cserhati M."/>
        </authorList>
    </citation>
    <scope>NUCLEOTIDE SEQUENCE [LARGE SCALE GENOMIC DNA]</scope>
    <source>
        <strain evidence="1 2">JCM 18446</strain>
    </source>
</reference>
<evidence type="ECO:0000313" key="2">
    <source>
        <dbReference type="Proteomes" id="UP001580430"/>
    </source>
</evidence>
<dbReference type="Proteomes" id="UP001580430">
    <property type="component" value="Unassembled WGS sequence"/>
</dbReference>
<dbReference type="EMBL" id="JBHIRY010000004">
    <property type="protein sequence ID" value="MFB5760099.1"/>
    <property type="molecule type" value="Genomic_DNA"/>
</dbReference>
<accession>A0ABV5BXU1</accession>
<protein>
    <submittedName>
        <fullName evidence="1">Uncharacterized protein</fullName>
    </submittedName>
</protein>
<keyword evidence="2" id="KW-1185">Reference proteome</keyword>
<dbReference type="InterPro" id="IPR037054">
    <property type="entry name" value="A-glucoronidase_C_sf"/>
</dbReference>
<gene>
    <name evidence="1" type="ORF">ACE5LO_06800</name>
</gene>
<comment type="caution">
    <text evidence="1">The sequence shown here is derived from an EMBL/GenBank/DDBJ whole genome shotgun (WGS) entry which is preliminary data.</text>
</comment>
<name>A0ABV5BXU1_9BACL</name>
<dbReference type="RefSeq" id="WP_375519263.1">
    <property type="nucleotide sequence ID" value="NZ_JBHIRY010000004.1"/>
</dbReference>
<dbReference type="Gene3D" id="3.90.1330.10">
    <property type="entry name" value="Alpha-glucuronidase, C-terminal domain"/>
    <property type="match status" value="1"/>
</dbReference>
<evidence type="ECO:0000313" key="1">
    <source>
        <dbReference type="EMBL" id="MFB5760099.1"/>
    </source>
</evidence>
<proteinExistence type="predicted"/>